<dbReference type="InterPro" id="IPR001005">
    <property type="entry name" value="SANT/Myb"/>
</dbReference>
<evidence type="ECO:0008006" key="9">
    <source>
        <dbReference type="Google" id="ProtNLM"/>
    </source>
</evidence>
<evidence type="ECO:0000259" key="4">
    <source>
        <dbReference type="PROSITE" id="PS50090"/>
    </source>
</evidence>
<dbReference type="PANTHER" id="PTHR12243:SF60">
    <property type="entry name" value="SI:CH211-15D5.12-RELATED"/>
    <property type="match status" value="1"/>
</dbReference>
<dbReference type="Gene3D" id="1.10.10.60">
    <property type="entry name" value="Homeodomain-like"/>
    <property type="match status" value="1"/>
</dbReference>
<dbReference type="CDD" id="cd00167">
    <property type="entry name" value="SANT"/>
    <property type="match status" value="1"/>
</dbReference>
<dbReference type="PROSITE" id="PS51029">
    <property type="entry name" value="MADF"/>
    <property type="match status" value="1"/>
</dbReference>
<dbReference type="GO" id="GO:0003677">
    <property type="term" value="F:DNA binding"/>
    <property type="evidence" value="ECO:0007669"/>
    <property type="project" value="InterPro"/>
</dbReference>
<feature type="region of interest" description="Disordered" evidence="3">
    <location>
        <begin position="114"/>
        <end position="139"/>
    </location>
</feature>
<organism evidence="7 8">
    <name type="scientific">Macrosiphum euphorbiae</name>
    <name type="common">potato aphid</name>
    <dbReference type="NCBI Taxonomy" id="13131"/>
    <lineage>
        <taxon>Eukaryota</taxon>
        <taxon>Metazoa</taxon>
        <taxon>Ecdysozoa</taxon>
        <taxon>Arthropoda</taxon>
        <taxon>Hexapoda</taxon>
        <taxon>Insecta</taxon>
        <taxon>Pterygota</taxon>
        <taxon>Neoptera</taxon>
        <taxon>Paraneoptera</taxon>
        <taxon>Hemiptera</taxon>
        <taxon>Sternorrhyncha</taxon>
        <taxon>Aphidomorpha</taxon>
        <taxon>Aphidoidea</taxon>
        <taxon>Aphididae</taxon>
        <taxon>Macrosiphini</taxon>
        <taxon>Macrosiphum</taxon>
    </lineage>
</organism>
<evidence type="ECO:0000256" key="1">
    <source>
        <dbReference type="ARBA" id="ARBA00004123"/>
    </source>
</evidence>
<dbReference type="AlphaFoldDB" id="A0AAV0XTX3"/>
<dbReference type="GO" id="GO:0006357">
    <property type="term" value="P:regulation of transcription by RNA polymerase II"/>
    <property type="evidence" value="ECO:0007669"/>
    <property type="project" value="TreeGrafter"/>
</dbReference>
<dbReference type="InterPro" id="IPR039353">
    <property type="entry name" value="TF_Adf1"/>
</dbReference>
<feature type="domain" description="Myb-like" evidence="4">
    <location>
        <begin position="10"/>
        <end position="67"/>
    </location>
</feature>
<dbReference type="InterPro" id="IPR009057">
    <property type="entry name" value="Homeodomain-like_sf"/>
</dbReference>
<dbReference type="SMART" id="SM00717">
    <property type="entry name" value="SANT"/>
    <property type="match status" value="1"/>
</dbReference>
<comment type="subcellular location">
    <subcellularLocation>
        <location evidence="1 2">Nucleus</location>
    </subcellularLocation>
</comment>
<reference evidence="7 8" key="1">
    <citation type="submission" date="2023-01" db="EMBL/GenBank/DDBJ databases">
        <authorList>
            <person name="Whitehead M."/>
        </authorList>
    </citation>
    <scope>NUCLEOTIDE SEQUENCE [LARGE SCALE GENOMIC DNA]</scope>
</reference>
<dbReference type="SMART" id="SM00595">
    <property type="entry name" value="MADF"/>
    <property type="match status" value="1"/>
</dbReference>
<evidence type="ECO:0000259" key="6">
    <source>
        <dbReference type="PROSITE" id="PS51031"/>
    </source>
</evidence>
<dbReference type="SUPFAM" id="SSF46689">
    <property type="entry name" value="Homeodomain-like"/>
    <property type="match status" value="1"/>
</dbReference>
<proteinExistence type="predicted"/>
<keyword evidence="8" id="KW-1185">Reference proteome</keyword>
<feature type="compositionally biased region" description="Acidic residues" evidence="3">
    <location>
        <begin position="128"/>
        <end position="139"/>
    </location>
</feature>
<dbReference type="InterPro" id="IPR006578">
    <property type="entry name" value="MADF-dom"/>
</dbReference>
<gene>
    <name evidence="7" type="ORF">MEUPH1_LOCUS25253</name>
</gene>
<evidence type="ECO:0000313" key="7">
    <source>
        <dbReference type="EMBL" id="CAI6371223.1"/>
    </source>
</evidence>
<feature type="domain" description="BESS" evidence="6">
    <location>
        <begin position="208"/>
        <end position="247"/>
    </location>
</feature>
<dbReference type="PANTHER" id="PTHR12243">
    <property type="entry name" value="MADF DOMAIN TRANSCRIPTION FACTOR"/>
    <property type="match status" value="1"/>
</dbReference>
<evidence type="ECO:0000313" key="8">
    <source>
        <dbReference type="Proteomes" id="UP001160148"/>
    </source>
</evidence>
<comment type="caution">
    <text evidence="7">The sequence shown here is derived from an EMBL/GenBank/DDBJ whole genome shotgun (WGS) entry which is preliminary data.</text>
</comment>
<dbReference type="Proteomes" id="UP001160148">
    <property type="component" value="Unassembled WGS sequence"/>
</dbReference>
<name>A0AAV0XTX3_9HEMI</name>
<evidence type="ECO:0000256" key="2">
    <source>
        <dbReference type="PROSITE-ProRule" id="PRU00371"/>
    </source>
</evidence>
<dbReference type="InterPro" id="IPR004210">
    <property type="entry name" value="BESS_motif"/>
</dbReference>
<dbReference type="PROSITE" id="PS50090">
    <property type="entry name" value="MYB_LIKE"/>
    <property type="match status" value="1"/>
</dbReference>
<dbReference type="GO" id="GO:0005634">
    <property type="term" value="C:nucleus"/>
    <property type="evidence" value="ECO:0007669"/>
    <property type="project" value="UniProtKB-SubCell"/>
</dbReference>
<evidence type="ECO:0000256" key="3">
    <source>
        <dbReference type="SAM" id="MobiDB-lite"/>
    </source>
</evidence>
<evidence type="ECO:0000259" key="5">
    <source>
        <dbReference type="PROSITE" id="PS51029"/>
    </source>
</evidence>
<accession>A0AAV0XTX3</accession>
<feature type="domain" description="MADF" evidence="5">
    <location>
        <begin position="16"/>
        <end position="106"/>
    </location>
</feature>
<dbReference type="EMBL" id="CARXXK010000816">
    <property type="protein sequence ID" value="CAI6371223.1"/>
    <property type="molecule type" value="Genomic_DNA"/>
</dbReference>
<protein>
    <recommendedName>
        <fullName evidence="9">Transcription factor Adf-1</fullName>
    </recommendedName>
</protein>
<dbReference type="PROSITE" id="PS51031">
    <property type="entry name" value="BESS"/>
    <property type="match status" value="1"/>
</dbReference>
<sequence length="323" mass="37069">MTPKSNVALTPEEDSKLIELVSNHPCLFDLENKFYRNILVKENVWQQISDVLKKTVDECKKRWKNIKDTYNKHKRNRKLGTGSSASNKPTKWVLADSLSFLDVVSYERTGLSNIESNKDGNECTSNNSEEEDNTIIDVDDDVQSQKDLSNIDTTVKNIFESNKRTLDTDKMPVKNKKTKQNDDLIEFLKKSSDERKEILNKINNDREEDPIDAFFKSMALTVKQFSSNFKIKAKKEVFNIITQLEIENNNSDSLTRQNLHRPAVDYTFSSPSSSVQSSQSGFSVYNHSPTFILPEVQDPNVLTDVVQNWNQLGGQIQHQPHFE</sequence>
<keyword evidence="2" id="KW-0539">Nucleus</keyword>
<dbReference type="Pfam" id="PF10545">
    <property type="entry name" value="MADF_DNA_bdg"/>
    <property type="match status" value="1"/>
</dbReference>
<dbReference type="GO" id="GO:0005667">
    <property type="term" value="C:transcription regulator complex"/>
    <property type="evidence" value="ECO:0007669"/>
    <property type="project" value="TreeGrafter"/>
</dbReference>